<evidence type="ECO:0000256" key="3">
    <source>
        <dbReference type="ARBA" id="ARBA00023027"/>
    </source>
</evidence>
<evidence type="ECO:0000313" key="8">
    <source>
        <dbReference type="Proteomes" id="UP000285190"/>
    </source>
</evidence>
<dbReference type="PANTHER" id="PTHR42986:SF1">
    <property type="entry name" value="BENZALDEHYDE DEHYDROGENASE YFMT"/>
    <property type="match status" value="1"/>
</dbReference>
<evidence type="ECO:0000256" key="5">
    <source>
        <dbReference type="RuleBase" id="RU003345"/>
    </source>
</evidence>
<dbReference type="PROSITE" id="PS00687">
    <property type="entry name" value="ALDEHYDE_DEHYDR_GLU"/>
    <property type="match status" value="1"/>
</dbReference>
<proteinExistence type="inferred from homology"/>
<accession>A0A418X0Y2</accession>
<name>A0A418X0Y2_9BURK</name>
<dbReference type="Gene3D" id="3.40.309.10">
    <property type="entry name" value="Aldehyde Dehydrogenase, Chain A, domain 2"/>
    <property type="match status" value="1"/>
</dbReference>
<evidence type="ECO:0000313" key="7">
    <source>
        <dbReference type="EMBL" id="RJG06101.1"/>
    </source>
</evidence>
<dbReference type="Proteomes" id="UP000285190">
    <property type="component" value="Unassembled WGS sequence"/>
</dbReference>
<comment type="caution">
    <text evidence="7">The sequence shown here is derived from an EMBL/GenBank/DDBJ whole genome shotgun (WGS) entry which is preliminary data.</text>
</comment>
<dbReference type="Pfam" id="PF00171">
    <property type="entry name" value="Aldedh"/>
    <property type="match status" value="1"/>
</dbReference>
<dbReference type="Gene3D" id="3.40.605.10">
    <property type="entry name" value="Aldehyde Dehydrogenase, Chain A, domain 1"/>
    <property type="match status" value="1"/>
</dbReference>
<keyword evidence="8" id="KW-1185">Reference proteome</keyword>
<evidence type="ECO:0000256" key="4">
    <source>
        <dbReference type="PROSITE-ProRule" id="PRU10007"/>
    </source>
</evidence>
<dbReference type="AlphaFoldDB" id="A0A418X0Y2"/>
<evidence type="ECO:0000256" key="1">
    <source>
        <dbReference type="ARBA" id="ARBA00009986"/>
    </source>
</evidence>
<keyword evidence="3" id="KW-0520">NAD</keyword>
<dbReference type="OrthoDB" id="6187633at2"/>
<feature type="active site" evidence="4">
    <location>
        <position position="263"/>
    </location>
</feature>
<reference evidence="7 8" key="1">
    <citation type="submission" date="2018-09" db="EMBL/GenBank/DDBJ databases">
        <authorList>
            <person name="Zhu H."/>
        </authorList>
    </citation>
    <scope>NUCLEOTIDE SEQUENCE [LARGE SCALE GENOMIC DNA]</scope>
    <source>
        <strain evidence="7 8">K2R10-39</strain>
    </source>
</reference>
<sequence>MDATPQPPVSRYSGFEEQFINGAWRPGRSTNTLDDTNPYNNDLLAHIILANRSDLDNAYDSAAMAQASWASAPPAERADVLLRALAIMEARHDEIVDWLVGETGSTRITARWQCRLLNAVTREAASFPYRDAGRILSSDIAGKDSRAYRQPLGVIGVISPWTLPIYLSNRAVAPAIALGNAVVLKPAQDTPVTGGLLLAKIYEEAGLPPGILNVVVASRSELGDAFVTHPVPRLIVFTGSASSGRHIAQAVAAASTIKRLLLELGGNSPFIVLDDAHIDRALPAAVWSRFLHQGQISTSANRFIVDTRLYDEFVYRFKEHAGGLKHGDPADEDTVIGPLINARQLDRMKACIQSAHDAGARQVLGGEPDGLVLPPQVFADVTGDMPIARMDAFGPVAAIIKVTSEEEALRIANDTEHGLSSAVFTRDEGRGARFALALHAGMTHINDGTVDDHPDAPFGGEKNSGIGRYGGEWAIREFTTDHWLTAQRIRRQYAF</sequence>
<dbReference type="InterPro" id="IPR016163">
    <property type="entry name" value="Ald_DH_C"/>
</dbReference>
<dbReference type="InterPro" id="IPR029510">
    <property type="entry name" value="Ald_DH_CS_GLU"/>
</dbReference>
<dbReference type="EMBL" id="QYUN01000002">
    <property type="protein sequence ID" value="RJG06101.1"/>
    <property type="molecule type" value="Genomic_DNA"/>
</dbReference>
<keyword evidence="2 5" id="KW-0560">Oxidoreductase</keyword>
<comment type="similarity">
    <text evidence="1 5">Belongs to the aldehyde dehydrogenase family.</text>
</comment>
<feature type="domain" description="Aldehyde dehydrogenase" evidence="6">
    <location>
        <begin position="24"/>
        <end position="481"/>
    </location>
</feature>
<dbReference type="SUPFAM" id="SSF53720">
    <property type="entry name" value="ALDH-like"/>
    <property type="match status" value="1"/>
</dbReference>
<evidence type="ECO:0000256" key="2">
    <source>
        <dbReference type="ARBA" id="ARBA00023002"/>
    </source>
</evidence>
<dbReference type="InterPro" id="IPR016162">
    <property type="entry name" value="Ald_DH_N"/>
</dbReference>
<dbReference type="InterPro" id="IPR016161">
    <property type="entry name" value="Ald_DH/histidinol_DH"/>
</dbReference>
<dbReference type="RefSeq" id="WP_119738375.1">
    <property type="nucleotide sequence ID" value="NZ_QYUN01000002.1"/>
</dbReference>
<dbReference type="GO" id="GO:0016620">
    <property type="term" value="F:oxidoreductase activity, acting on the aldehyde or oxo group of donors, NAD or NADP as acceptor"/>
    <property type="evidence" value="ECO:0007669"/>
    <property type="project" value="InterPro"/>
</dbReference>
<organism evidence="7 8">
    <name type="scientific">Noviherbaspirillum cavernae</name>
    <dbReference type="NCBI Taxonomy" id="2320862"/>
    <lineage>
        <taxon>Bacteria</taxon>
        <taxon>Pseudomonadati</taxon>
        <taxon>Pseudomonadota</taxon>
        <taxon>Betaproteobacteria</taxon>
        <taxon>Burkholderiales</taxon>
        <taxon>Oxalobacteraceae</taxon>
        <taxon>Noviherbaspirillum</taxon>
    </lineage>
</organism>
<evidence type="ECO:0000259" key="6">
    <source>
        <dbReference type="Pfam" id="PF00171"/>
    </source>
</evidence>
<dbReference type="InterPro" id="IPR015590">
    <property type="entry name" value="Aldehyde_DH_dom"/>
</dbReference>
<dbReference type="PANTHER" id="PTHR42986">
    <property type="entry name" value="BENZALDEHYDE DEHYDROGENASE YFMT"/>
    <property type="match status" value="1"/>
</dbReference>
<protein>
    <submittedName>
        <fullName evidence="7">Aldehyde dehydrogenase family protein</fullName>
    </submittedName>
</protein>
<gene>
    <name evidence="7" type="ORF">D3870_08860</name>
</gene>